<dbReference type="SUPFAM" id="SSF55394">
    <property type="entry name" value="Bactericidal permeability-increasing protein, BPI"/>
    <property type="match status" value="1"/>
</dbReference>
<dbReference type="Gene3D" id="3.15.10.30">
    <property type="entry name" value="Haemolymph juvenile hormone binding protein"/>
    <property type="match status" value="1"/>
</dbReference>
<proteinExistence type="predicted"/>
<accession>A0AAD7ZL58</accession>
<dbReference type="EMBL" id="JASPKZ010007760">
    <property type="protein sequence ID" value="KAJ9582714.1"/>
    <property type="molecule type" value="Genomic_DNA"/>
</dbReference>
<evidence type="ECO:0000313" key="1">
    <source>
        <dbReference type="EMBL" id="KAJ9582714.1"/>
    </source>
</evidence>
<name>A0AAD7ZL58_DIPPU</name>
<dbReference type="GO" id="GO:0008289">
    <property type="term" value="F:lipid binding"/>
    <property type="evidence" value="ECO:0007669"/>
    <property type="project" value="InterPro"/>
</dbReference>
<reference evidence="1" key="1">
    <citation type="journal article" date="2023" name="IScience">
        <title>Live-bearing cockroach genome reveals convergent evolutionary mechanisms linked to viviparity in insects and beyond.</title>
        <authorList>
            <person name="Fouks B."/>
            <person name="Harrison M.C."/>
            <person name="Mikhailova A.A."/>
            <person name="Marchal E."/>
            <person name="English S."/>
            <person name="Carruthers M."/>
            <person name="Jennings E.C."/>
            <person name="Chiamaka E.L."/>
            <person name="Frigard R.A."/>
            <person name="Pippel M."/>
            <person name="Attardo G.M."/>
            <person name="Benoit J.B."/>
            <person name="Bornberg-Bauer E."/>
            <person name="Tobe S.S."/>
        </authorList>
    </citation>
    <scope>NUCLEOTIDE SEQUENCE</scope>
    <source>
        <strain evidence="1">Stay&amp;Tobe</strain>
    </source>
</reference>
<dbReference type="PANTHER" id="PTHR11008:SF9">
    <property type="entry name" value="PROTEIN TAKEOUT-LIKE PROTEIN"/>
    <property type="match status" value="1"/>
</dbReference>
<dbReference type="SMART" id="SM00700">
    <property type="entry name" value="JHBP"/>
    <property type="match status" value="1"/>
</dbReference>
<comment type="caution">
    <text evidence="1">The sequence shown here is derived from an EMBL/GenBank/DDBJ whole genome shotgun (WGS) entry which is preliminary data.</text>
</comment>
<dbReference type="Proteomes" id="UP001233999">
    <property type="component" value="Unassembled WGS sequence"/>
</dbReference>
<dbReference type="PANTHER" id="PTHR11008">
    <property type="entry name" value="PROTEIN TAKEOUT-LIKE PROTEIN"/>
    <property type="match status" value="1"/>
</dbReference>
<reference evidence="1" key="2">
    <citation type="submission" date="2023-05" db="EMBL/GenBank/DDBJ databases">
        <authorList>
            <person name="Fouks B."/>
        </authorList>
    </citation>
    <scope>NUCLEOTIDE SEQUENCE</scope>
    <source>
        <strain evidence="1">Stay&amp;Tobe</strain>
        <tissue evidence="1">Testes</tissue>
    </source>
</reference>
<keyword evidence="2" id="KW-1185">Reference proteome</keyword>
<sequence length="292" mass="31119">MDQRKGEQLFNTGRRNCFVSGCYFSSNSEGNKIVMQTVLLLAVVAILGVNSLPAKDQIAPELIVAHIKAAITKREARSSTDDALKNLLDTTVRNVMLEGSTDWGIPVLDPLSLDHLDIDLNFDPIVLKGTLDGVKVTGISTFVVDSVKLNILGLNAQFAVHVPKIVVEADNYDIDGEIGGLVPVYGNGHLEVEVDGLYLSGKVQIGSNNSYVIVKSIDLDVNITALHTNIEGLLGGGDVSVLLNDVISDVAPDLLQDAKASILPMISEQVIKLANEKLVGVTVSDLLGLING</sequence>
<dbReference type="Pfam" id="PF06585">
    <property type="entry name" value="JHBP"/>
    <property type="match status" value="1"/>
</dbReference>
<protein>
    <submittedName>
        <fullName evidence="1">Uncharacterized protein</fullName>
    </submittedName>
</protein>
<dbReference type="InterPro" id="IPR017943">
    <property type="entry name" value="Bactericidal_perm-incr_a/b_dom"/>
</dbReference>
<dbReference type="AlphaFoldDB" id="A0AAD7ZL58"/>
<dbReference type="InterPro" id="IPR038606">
    <property type="entry name" value="To_sf"/>
</dbReference>
<organism evidence="1 2">
    <name type="scientific">Diploptera punctata</name>
    <name type="common">Pacific beetle cockroach</name>
    <dbReference type="NCBI Taxonomy" id="6984"/>
    <lineage>
        <taxon>Eukaryota</taxon>
        <taxon>Metazoa</taxon>
        <taxon>Ecdysozoa</taxon>
        <taxon>Arthropoda</taxon>
        <taxon>Hexapoda</taxon>
        <taxon>Insecta</taxon>
        <taxon>Pterygota</taxon>
        <taxon>Neoptera</taxon>
        <taxon>Polyneoptera</taxon>
        <taxon>Dictyoptera</taxon>
        <taxon>Blattodea</taxon>
        <taxon>Blaberoidea</taxon>
        <taxon>Blaberidae</taxon>
        <taxon>Diplopterinae</taxon>
        <taxon>Diploptera</taxon>
    </lineage>
</organism>
<dbReference type="InterPro" id="IPR010562">
    <property type="entry name" value="Haemolymph_juvenile_hormone-bd"/>
</dbReference>
<gene>
    <name evidence="1" type="ORF">L9F63_022955</name>
</gene>
<evidence type="ECO:0000313" key="2">
    <source>
        <dbReference type="Proteomes" id="UP001233999"/>
    </source>
</evidence>